<dbReference type="STRING" id="118168.MC7420_8180"/>
<keyword evidence="2" id="KW-1185">Reference proteome</keyword>
<gene>
    <name evidence="1" type="ORF">MC7420_8180</name>
</gene>
<accession>B4W4F3</accession>
<protein>
    <submittedName>
        <fullName evidence="1">Uncharacterized protein</fullName>
    </submittedName>
</protein>
<dbReference type="AlphaFoldDB" id="B4W4F3"/>
<evidence type="ECO:0000313" key="2">
    <source>
        <dbReference type="Proteomes" id="UP000003835"/>
    </source>
</evidence>
<dbReference type="Proteomes" id="UP000003835">
    <property type="component" value="Unassembled WGS sequence"/>
</dbReference>
<dbReference type="EMBL" id="DS989878">
    <property type="protein sequence ID" value="EDX70929.1"/>
    <property type="molecule type" value="Genomic_DNA"/>
</dbReference>
<sequence length="43" mass="4920">MFVVRTLVLAQTYLERAEIPSLRTNDNPPTKVCHATTVAQMFR</sequence>
<proteinExistence type="predicted"/>
<dbReference type="HOGENOM" id="CLU_3232174_0_0_3"/>
<organism evidence="1 2">
    <name type="scientific">Coleofasciculus chthonoplastes PCC 7420</name>
    <dbReference type="NCBI Taxonomy" id="118168"/>
    <lineage>
        <taxon>Bacteria</taxon>
        <taxon>Bacillati</taxon>
        <taxon>Cyanobacteriota</taxon>
        <taxon>Cyanophyceae</taxon>
        <taxon>Coleofasciculales</taxon>
        <taxon>Coleofasciculaceae</taxon>
        <taxon>Coleofasciculus</taxon>
    </lineage>
</organism>
<name>B4W4F3_9CYAN</name>
<evidence type="ECO:0000313" key="1">
    <source>
        <dbReference type="EMBL" id="EDX70929.1"/>
    </source>
</evidence>
<reference evidence="1 2" key="1">
    <citation type="submission" date="2008-07" db="EMBL/GenBank/DDBJ databases">
        <authorList>
            <person name="Tandeau de Marsac N."/>
            <person name="Ferriera S."/>
            <person name="Johnson J."/>
            <person name="Kravitz S."/>
            <person name="Beeson K."/>
            <person name="Sutton G."/>
            <person name="Rogers Y.-H."/>
            <person name="Friedman R."/>
            <person name="Frazier M."/>
            <person name="Venter J.C."/>
        </authorList>
    </citation>
    <scope>NUCLEOTIDE SEQUENCE [LARGE SCALE GENOMIC DNA]</scope>
    <source>
        <strain evidence="1 2">PCC 7420</strain>
    </source>
</reference>